<keyword evidence="7" id="KW-0240">DNA-directed RNA polymerase</keyword>
<feature type="domain" description="RNA polymerase sigma-70 region 2" evidence="5">
    <location>
        <begin position="16"/>
        <end position="80"/>
    </location>
</feature>
<dbReference type="EMBL" id="AP023326">
    <property type="protein sequence ID" value="BCI66163.1"/>
    <property type="molecule type" value="Genomic_DNA"/>
</dbReference>
<protein>
    <submittedName>
        <fullName evidence="7">DNA-directed RNA polymerase sigma-70 factor</fullName>
    </submittedName>
</protein>
<dbReference type="Pfam" id="PF08281">
    <property type="entry name" value="Sigma70_r4_2"/>
    <property type="match status" value="1"/>
</dbReference>
<evidence type="ECO:0000313" key="7">
    <source>
        <dbReference type="EMBL" id="BCI66163.1"/>
    </source>
</evidence>
<dbReference type="InterPro" id="IPR013249">
    <property type="entry name" value="RNA_pol_sigma70_r4_t2"/>
</dbReference>
<evidence type="ECO:0000256" key="3">
    <source>
        <dbReference type="ARBA" id="ARBA00023082"/>
    </source>
</evidence>
<evidence type="ECO:0000259" key="6">
    <source>
        <dbReference type="Pfam" id="PF08281"/>
    </source>
</evidence>
<dbReference type="CDD" id="cd06171">
    <property type="entry name" value="Sigma70_r4"/>
    <property type="match status" value="1"/>
</dbReference>
<dbReference type="InterPro" id="IPR013324">
    <property type="entry name" value="RNA_pol_sigma_r3/r4-like"/>
</dbReference>
<evidence type="ECO:0000256" key="2">
    <source>
        <dbReference type="ARBA" id="ARBA00023015"/>
    </source>
</evidence>
<dbReference type="SUPFAM" id="SSF88659">
    <property type="entry name" value="Sigma3 and sigma4 domains of RNA polymerase sigma factors"/>
    <property type="match status" value="1"/>
</dbReference>
<dbReference type="PANTHER" id="PTHR43133">
    <property type="entry name" value="RNA POLYMERASE ECF-TYPE SIGMA FACTO"/>
    <property type="match status" value="1"/>
</dbReference>
<proteinExistence type="inferred from homology"/>
<dbReference type="InterPro" id="IPR014284">
    <property type="entry name" value="RNA_pol_sigma-70_dom"/>
</dbReference>
<dbReference type="Gene3D" id="1.10.1740.10">
    <property type="match status" value="1"/>
</dbReference>
<dbReference type="GO" id="GO:0016987">
    <property type="term" value="F:sigma factor activity"/>
    <property type="evidence" value="ECO:0007669"/>
    <property type="project" value="UniProtKB-KW"/>
</dbReference>
<keyword evidence="3" id="KW-0731">Sigma factor</keyword>
<accession>A0A6S6PFV7</accession>
<dbReference type="InterPro" id="IPR036388">
    <property type="entry name" value="WH-like_DNA-bd_sf"/>
</dbReference>
<dbReference type="InterPro" id="IPR013325">
    <property type="entry name" value="RNA_pol_sigma_r2"/>
</dbReference>
<dbReference type="SUPFAM" id="SSF88946">
    <property type="entry name" value="Sigma2 domain of RNA polymerase sigma factors"/>
    <property type="match status" value="1"/>
</dbReference>
<organism evidence="7 8">
    <name type="scientific">Acetobacter aceti</name>
    <dbReference type="NCBI Taxonomy" id="435"/>
    <lineage>
        <taxon>Bacteria</taxon>
        <taxon>Pseudomonadati</taxon>
        <taxon>Pseudomonadota</taxon>
        <taxon>Alphaproteobacteria</taxon>
        <taxon>Acetobacterales</taxon>
        <taxon>Acetobacteraceae</taxon>
        <taxon>Acetobacter</taxon>
        <taxon>Acetobacter subgen. Acetobacter</taxon>
    </lineage>
</organism>
<name>A0A6S6PFV7_ACEAC</name>
<reference evidence="7 8" key="1">
    <citation type="submission" date="2020-07" db="EMBL/GenBank/DDBJ databases">
        <title>Complete Genome Sequence of an acetic acid bacterium, Acetobacter aceti JCM20276.</title>
        <authorList>
            <person name="Hirose Y."/>
            <person name="Mihara H."/>
        </authorList>
    </citation>
    <scope>NUCLEOTIDE SEQUENCE [LARGE SCALE GENOMIC DNA]</scope>
    <source>
        <strain evidence="7 8">JCM20276</strain>
    </source>
</reference>
<dbReference type="RefSeq" id="WP_099348353.1">
    <property type="nucleotide sequence ID" value="NZ_BEWK01000020.1"/>
</dbReference>
<evidence type="ECO:0000313" key="8">
    <source>
        <dbReference type="Proteomes" id="UP000515220"/>
    </source>
</evidence>
<gene>
    <name evidence="7" type="primary">sigU</name>
    <name evidence="7" type="ORF">AAJCM20276_07870</name>
</gene>
<feature type="domain" description="RNA polymerase sigma factor 70 region 4 type 2" evidence="6">
    <location>
        <begin position="110"/>
        <end position="158"/>
    </location>
</feature>
<evidence type="ECO:0000256" key="4">
    <source>
        <dbReference type="ARBA" id="ARBA00023163"/>
    </source>
</evidence>
<comment type="similarity">
    <text evidence="1">Belongs to the sigma-70 factor family. ECF subfamily.</text>
</comment>
<keyword evidence="4" id="KW-0804">Transcription</keyword>
<sequence length="167" mass="18971">MTDKGDQSAFRRGVVALLPELRAFARFLTRDRTRADDLVQEAVVRAFASRDQFSAETNLKAWSFTILRNLFYEQARRCKREQEILSEYKEQPLPSAASEGKHDDVTDLNKLLWELPDDQREALMLVGAQELSYEEAAVICGVSAGTIKSRVSRARSFLVSLRDRSEG</sequence>
<dbReference type="PANTHER" id="PTHR43133:SF25">
    <property type="entry name" value="RNA POLYMERASE SIGMA FACTOR RFAY-RELATED"/>
    <property type="match status" value="1"/>
</dbReference>
<dbReference type="Gene3D" id="1.10.10.10">
    <property type="entry name" value="Winged helix-like DNA-binding domain superfamily/Winged helix DNA-binding domain"/>
    <property type="match status" value="1"/>
</dbReference>
<dbReference type="AlphaFoldDB" id="A0A6S6PFV7"/>
<evidence type="ECO:0000256" key="1">
    <source>
        <dbReference type="ARBA" id="ARBA00010641"/>
    </source>
</evidence>
<dbReference type="InterPro" id="IPR039425">
    <property type="entry name" value="RNA_pol_sigma-70-like"/>
</dbReference>
<dbReference type="Proteomes" id="UP000515220">
    <property type="component" value="Chromosome"/>
</dbReference>
<dbReference type="GO" id="GO:0006352">
    <property type="term" value="P:DNA-templated transcription initiation"/>
    <property type="evidence" value="ECO:0007669"/>
    <property type="project" value="InterPro"/>
</dbReference>
<evidence type="ECO:0000259" key="5">
    <source>
        <dbReference type="Pfam" id="PF04542"/>
    </source>
</evidence>
<dbReference type="GO" id="GO:0000428">
    <property type="term" value="C:DNA-directed RNA polymerase complex"/>
    <property type="evidence" value="ECO:0007669"/>
    <property type="project" value="UniProtKB-KW"/>
</dbReference>
<dbReference type="Pfam" id="PF04542">
    <property type="entry name" value="Sigma70_r2"/>
    <property type="match status" value="1"/>
</dbReference>
<dbReference type="GO" id="GO:0003677">
    <property type="term" value="F:DNA binding"/>
    <property type="evidence" value="ECO:0007669"/>
    <property type="project" value="InterPro"/>
</dbReference>
<keyword evidence="2" id="KW-0805">Transcription regulation</keyword>
<dbReference type="InterPro" id="IPR007627">
    <property type="entry name" value="RNA_pol_sigma70_r2"/>
</dbReference>
<dbReference type="NCBIfam" id="TIGR02937">
    <property type="entry name" value="sigma70-ECF"/>
    <property type="match status" value="1"/>
</dbReference>